<dbReference type="Proteomes" id="UP000003688">
    <property type="component" value="Unassembled WGS sequence"/>
</dbReference>
<dbReference type="GO" id="GO:0016020">
    <property type="term" value="C:membrane"/>
    <property type="evidence" value="ECO:0007669"/>
    <property type="project" value="InterPro"/>
</dbReference>
<dbReference type="EMBL" id="ABOX02000009">
    <property type="protein sequence ID" value="EEF61501.1"/>
    <property type="molecule type" value="Genomic_DNA"/>
</dbReference>
<evidence type="ECO:0000313" key="2">
    <source>
        <dbReference type="Proteomes" id="UP000003688"/>
    </source>
</evidence>
<dbReference type="STRING" id="320771.Cflav_PD4179"/>
<reference evidence="1 2" key="1">
    <citation type="journal article" date="2011" name="J. Bacteriol.">
        <title>Genome sequence of 'Pedosphaera parvula' Ellin514, an aerobic Verrucomicrobial isolate from pasture soil.</title>
        <authorList>
            <person name="Kant R."/>
            <person name="van Passel M.W."/>
            <person name="Sangwan P."/>
            <person name="Palva A."/>
            <person name="Lucas S."/>
            <person name="Copeland A."/>
            <person name="Lapidus A."/>
            <person name="Glavina Del Rio T."/>
            <person name="Dalin E."/>
            <person name="Tice H."/>
            <person name="Bruce D."/>
            <person name="Goodwin L."/>
            <person name="Pitluck S."/>
            <person name="Chertkov O."/>
            <person name="Larimer F.W."/>
            <person name="Land M.L."/>
            <person name="Hauser L."/>
            <person name="Brettin T.S."/>
            <person name="Detter J.C."/>
            <person name="Han S."/>
            <person name="de Vos W.M."/>
            <person name="Janssen P.H."/>
            <person name="Smidt H."/>
        </authorList>
    </citation>
    <scope>NUCLEOTIDE SEQUENCE [LARGE SCALE GENOMIC DNA]</scope>
    <source>
        <strain evidence="1 2">Ellin514</strain>
    </source>
</reference>
<dbReference type="RefSeq" id="WP_007414393.1">
    <property type="nucleotide sequence ID" value="NZ_ABOX02000009.1"/>
</dbReference>
<dbReference type="SUPFAM" id="SSF49313">
    <property type="entry name" value="Cadherin-like"/>
    <property type="match status" value="1"/>
</dbReference>
<gene>
    <name evidence="1" type="ORF">Cflav_PD4179</name>
</gene>
<sequence precursor="true">MLQMIKRFYWVMVFAAVTQVASAFSLIGPYEAYQVDTIGYHLPGDIGAPKNLLSEYRWNTPTIYYAYDEAFTGFFRSNGTFAVDQAFSLLNNLKNLSSYSPELSEFSLNTSRYNYEAQALALIDLKSVALSVIVEELGLTDPERWVWTLRGRVTQPGASCPFMIYTTEMRNYDPLSNAYSPYVNGTLWSYLIIENCGVGGPPSAISLTFPVDPTAPNGTPVVSLVNGRSTSGFGLFFNGLSRDDVGGLRYLMGTNNYNVETVETNSLQFVTNRFSQLLVTTNLTTLIAQSLTNDPVSLTALFPGLIIDSFTNFFVNVITTNFTATFVNKPFVPAFTPASLVLTTNFTTNAAVRFIYKFANVVTNTYFTKGFVTITDTSVTNGGSWTPTGASLVTNVTTRTVITNIANGTFYLIPSNTCGVQIINTQLVSLVTFTNTIAGITNVAGVTNIDGQNFRRDIITYNTNFSLIVYPILCVTNSVDKREGIDHIKFVRVDLDPISGRIKNGPITNIYHLVSVNQTNPQPTIQTFIRVLNFPDWLFSGIEDPSPLGDAAVYREFPRFTPVPNFGTNAGPGILQGPVDFLFNINGPLIVNFYSTNFFLNGLPQAQGQTNFVWGSFDSSTNAPIVYPESYTITNIDNLLFFYVITTAPPDGRVGVSYSTQLDTAGGQAPFLWSLNASSAGLPDGLTLSPDGVISGTPTTEGIYDFTVDVTESGGRTTTQDLSINITP</sequence>
<accession>B9XF03</accession>
<dbReference type="InterPro" id="IPR013783">
    <property type="entry name" value="Ig-like_fold"/>
</dbReference>
<proteinExistence type="predicted"/>
<keyword evidence="2" id="KW-1185">Reference proteome</keyword>
<evidence type="ECO:0000313" key="1">
    <source>
        <dbReference type="EMBL" id="EEF61501.1"/>
    </source>
</evidence>
<comment type="caution">
    <text evidence="1">The sequence shown here is derived from an EMBL/GenBank/DDBJ whole genome shotgun (WGS) entry which is preliminary data.</text>
</comment>
<dbReference type="Gene3D" id="2.60.40.10">
    <property type="entry name" value="Immunoglobulins"/>
    <property type="match status" value="1"/>
</dbReference>
<dbReference type="AlphaFoldDB" id="B9XF03"/>
<protein>
    <submittedName>
        <fullName evidence="1">Ig family protein</fullName>
    </submittedName>
</protein>
<organism evidence="1 2">
    <name type="scientific">Pedosphaera parvula (strain Ellin514)</name>
    <dbReference type="NCBI Taxonomy" id="320771"/>
    <lineage>
        <taxon>Bacteria</taxon>
        <taxon>Pseudomonadati</taxon>
        <taxon>Verrucomicrobiota</taxon>
        <taxon>Pedosphaerae</taxon>
        <taxon>Pedosphaerales</taxon>
        <taxon>Pedosphaeraceae</taxon>
        <taxon>Pedosphaera</taxon>
    </lineage>
</organism>
<dbReference type="GO" id="GO:0005509">
    <property type="term" value="F:calcium ion binding"/>
    <property type="evidence" value="ECO:0007669"/>
    <property type="project" value="InterPro"/>
</dbReference>
<dbReference type="InterPro" id="IPR015919">
    <property type="entry name" value="Cadherin-like_sf"/>
</dbReference>
<dbReference type="OrthoDB" id="70916at2"/>
<name>B9XF03_PEDPL</name>